<dbReference type="Proteomes" id="UP000298009">
    <property type="component" value="Unassembled WGS sequence"/>
</dbReference>
<keyword evidence="1" id="KW-0812">Transmembrane</keyword>
<comment type="caution">
    <text evidence="2">The sequence shown here is derived from an EMBL/GenBank/DDBJ whole genome shotgun (WGS) entry which is preliminary data.</text>
</comment>
<evidence type="ECO:0000313" key="2">
    <source>
        <dbReference type="EMBL" id="TGK82982.1"/>
    </source>
</evidence>
<proteinExistence type="predicted"/>
<organism evidence="2 3">
    <name type="scientific">Leptospira noumeaensis</name>
    <dbReference type="NCBI Taxonomy" id="2484964"/>
    <lineage>
        <taxon>Bacteria</taxon>
        <taxon>Pseudomonadati</taxon>
        <taxon>Spirochaetota</taxon>
        <taxon>Spirochaetia</taxon>
        <taxon>Leptospirales</taxon>
        <taxon>Leptospiraceae</taxon>
        <taxon>Leptospira</taxon>
    </lineage>
</organism>
<gene>
    <name evidence="2" type="ORF">EHQ24_08140</name>
</gene>
<protein>
    <submittedName>
        <fullName evidence="2">Uncharacterized protein</fullName>
    </submittedName>
</protein>
<evidence type="ECO:0000313" key="3">
    <source>
        <dbReference type="Proteomes" id="UP000298009"/>
    </source>
</evidence>
<dbReference type="AlphaFoldDB" id="A0A4R9I960"/>
<evidence type="ECO:0000256" key="1">
    <source>
        <dbReference type="SAM" id="Phobius"/>
    </source>
</evidence>
<keyword evidence="3" id="KW-1185">Reference proteome</keyword>
<accession>A0A4R9I960</accession>
<feature type="transmembrane region" description="Helical" evidence="1">
    <location>
        <begin position="79"/>
        <end position="97"/>
    </location>
</feature>
<dbReference type="RefSeq" id="WP_135601180.1">
    <property type="nucleotide sequence ID" value="NZ_RQFK01000024.1"/>
</dbReference>
<feature type="transmembrane region" description="Helical" evidence="1">
    <location>
        <begin position="109"/>
        <end position="129"/>
    </location>
</feature>
<keyword evidence="1" id="KW-0472">Membrane</keyword>
<keyword evidence="1" id="KW-1133">Transmembrane helix</keyword>
<name>A0A4R9I960_9LEPT</name>
<reference evidence="2" key="1">
    <citation type="journal article" date="2019" name="PLoS Negl. Trop. Dis.">
        <title>Revisiting the worldwide diversity of Leptospira species in the environment.</title>
        <authorList>
            <person name="Vincent A.T."/>
            <person name="Schiettekatte O."/>
            <person name="Bourhy P."/>
            <person name="Veyrier F.J."/>
            <person name="Picardeau M."/>
        </authorList>
    </citation>
    <scope>NUCLEOTIDE SEQUENCE [LARGE SCALE GENOMIC DNA]</scope>
    <source>
        <strain evidence="2">201800287</strain>
    </source>
</reference>
<sequence length="134" mass="15359">MPINLDIPANSIEYFSTEAIEELRDATLNYSLNIIDEANRLDATIRSKKDKPEITRSIVKNAVNFRENPFNIRKKSLKYILIQIASSIFLFLSGITYDFQKFSTDKLHLASFLVITLIAITSTVSMFFMGRDEI</sequence>
<dbReference type="EMBL" id="RQFK01000024">
    <property type="protein sequence ID" value="TGK82982.1"/>
    <property type="molecule type" value="Genomic_DNA"/>
</dbReference>